<protein>
    <recommendedName>
        <fullName evidence="8 9">Dephospho-CoA kinase</fullName>
        <ecNumber evidence="8 9">2.7.1.24</ecNumber>
    </recommendedName>
    <alternativeName>
        <fullName evidence="8">Dephosphocoenzyme A kinase</fullName>
    </alternativeName>
</protein>
<dbReference type="Gene3D" id="3.40.50.300">
    <property type="entry name" value="P-loop containing nucleotide triphosphate hydrolases"/>
    <property type="match status" value="1"/>
</dbReference>
<comment type="catalytic activity">
    <reaction evidence="8">
        <text>3'-dephospho-CoA + ATP = ADP + CoA + H(+)</text>
        <dbReference type="Rhea" id="RHEA:18245"/>
        <dbReference type="ChEBI" id="CHEBI:15378"/>
        <dbReference type="ChEBI" id="CHEBI:30616"/>
        <dbReference type="ChEBI" id="CHEBI:57287"/>
        <dbReference type="ChEBI" id="CHEBI:57328"/>
        <dbReference type="ChEBI" id="CHEBI:456216"/>
        <dbReference type="EC" id="2.7.1.24"/>
    </reaction>
</comment>
<dbReference type="NCBIfam" id="TIGR00152">
    <property type="entry name" value="dephospho-CoA kinase"/>
    <property type="match status" value="1"/>
</dbReference>
<evidence type="ECO:0000313" key="11">
    <source>
        <dbReference type="Proteomes" id="UP000315636"/>
    </source>
</evidence>
<dbReference type="AlphaFoldDB" id="A0A521AHI8"/>
<dbReference type="Proteomes" id="UP000315636">
    <property type="component" value="Unassembled WGS sequence"/>
</dbReference>
<comment type="subcellular location">
    <subcellularLocation>
        <location evidence="8">Cytoplasm</location>
    </subcellularLocation>
</comment>
<dbReference type="HAMAP" id="MF_00376">
    <property type="entry name" value="Dephospho_CoA_kinase"/>
    <property type="match status" value="1"/>
</dbReference>
<dbReference type="GO" id="GO:0015937">
    <property type="term" value="P:coenzyme A biosynthetic process"/>
    <property type="evidence" value="ECO:0007669"/>
    <property type="project" value="UniProtKB-UniRule"/>
</dbReference>
<dbReference type="InterPro" id="IPR027417">
    <property type="entry name" value="P-loop_NTPase"/>
</dbReference>
<dbReference type="EMBL" id="FXTI01000001">
    <property type="protein sequence ID" value="SMO34218.1"/>
    <property type="molecule type" value="Genomic_DNA"/>
</dbReference>
<comment type="pathway">
    <text evidence="8">Cofactor biosynthesis; coenzyme A biosynthesis; CoA from (R)-pantothenate: step 5/5.</text>
</comment>
<evidence type="ECO:0000256" key="8">
    <source>
        <dbReference type="HAMAP-Rule" id="MF_00376"/>
    </source>
</evidence>
<dbReference type="FunFam" id="3.40.50.300:FF:000991">
    <property type="entry name" value="Dephospho-CoA kinase"/>
    <property type="match status" value="1"/>
</dbReference>
<evidence type="ECO:0000256" key="7">
    <source>
        <dbReference type="ARBA" id="ARBA00022993"/>
    </source>
</evidence>
<organism evidence="10 11">
    <name type="scientific">Melghirimyces algeriensis</name>
    <dbReference type="NCBI Taxonomy" id="910412"/>
    <lineage>
        <taxon>Bacteria</taxon>
        <taxon>Bacillati</taxon>
        <taxon>Bacillota</taxon>
        <taxon>Bacilli</taxon>
        <taxon>Bacillales</taxon>
        <taxon>Thermoactinomycetaceae</taxon>
        <taxon>Melghirimyces</taxon>
    </lineage>
</organism>
<keyword evidence="2 8" id="KW-0963">Cytoplasm</keyword>
<feature type="binding site" evidence="8">
    <location>
        <begin position="10"/>
        <end position="15"/>
    </location>
    <ligand>
        <name>ATP</name>
        <dbReference type="ChEBI" id="CHEBI:30616"/>
    </ligand>
</feature>
<sequence length="204" mass="22964">MVLGLTGGIATGKSTVSRMLQNRGAVIIDADQTARDVVKPGTEGYRKVRERFGDDVFGPEGFLNRKALREIVFRDANARKDLNEILHPLIIRKMKEEVDRWKQADVKHPIVLDVPLLIEENLTDLVDSVVVVYIPEELQLKRLMDREGISADEARRMIKAQMPIEDKKVFADVLIDNSGSRADTERQVDALWQTSVSKSGSARL</sequence>
<keyword evidence="5 8" id="KW-0418">Kinase</keyword>
<dbReference type="OrthoDB" id="9812943at2"/>
<keyword evidence="6 8" id="KW-0067">ATP-binding</keyword>
<evidence type="ECO:0000256" key="4">
    <source>
        <dbReference type="ARBA" id="ARBA00022741"/>
    </source>
</evidence>
<proteinExistence type="inferred from homology"/>
<dbReference type="PROSITE" id="PS51219">
    <property type="entry name" value="DPCK"/>
    <property type="match status" value="1"/>
</dbReference>
<keyword evidence="3 8" id="KW-0808">Transferase</keyword>
<dbReference type="Pfam" id="PF01121">
    <property type="entry name" value="CoaE"/>
    <property type="match status" value="1"/>
</dbReference>
<accession>A0A521AHI8</accession>
<dbReference type="InterPro" id="IPR001977">
    <property type="entry name" value="Depp_CoAkinase"/>
</dbReference>
<dbReference type="RefSeq" id="WP_142503855.1">
    <property type="nucleotide sequence ID" value="NZ_FXTI01000001.1"/>
</dbReference>
<comment type="function">
    <text evidence="8">Catalyzes the phosphorylation of the 3'-hydroxyl group of dephosphocoenzyme A to form coenzyme A.</text>
</comment>
<evidence type="ECO:0000256" key="2">
    <source>
        <dbReference type="ARBA" id="ARBA00022490"/>
    </source>
</evidence>
<evidence type="ECO:0000256" key="5">
    <source>
        <dbReference type="ARBA" id="ARBA00022777"/>
    </source>
</evidence>
<keyword evidence="11" id="KW-1185">Reference proteome</keyword>
<evidence type="ECO:0000313" key="10">
    <source>
        <dbReference type="EMBL" id="SMO34218.1"/>
    </source>
</evidence>
<keyword evidence="7 8" id="KW-0173">Coenzyme A biosynthesis</keyword>
<evidence type="ECO:0000256" key="6">
    <source>
        <dbReference type="ARBA" id="ARBA00022840"/>
    </source>
</evidence>
<comment type="similarity">
    <text evidence="1 8">Belongs to the CoaE family.</text>
</comment>
<dbReference type="GO" id="GO:0005737">
    <property type="term" value="C:cytoplasm"/>
    <property type="evidence" value="ECO:0007669"/>
    <property type="project" value="UniProtKB-SubCell"/>
</dbReference>
<evidence type="ECO:0000256" key="1">
    <source>
        <dbReference type="ARBA" id="ARBA00009018"/>
    </source>
</evidence>
<dbReference type="PANTHER" id="PTHR10695">
    <property type="entry name" value="DEPHOSPHO-COA KINASE-RELATED"/>
    <property type="match status" value="1"/>
</dbReference>
<dbReference type="GO" id="GO:0005524">
    <property type="term" value="F:ATP binding"/>
    <property type="evidence" value="ECO:0007669"/>
    <property type="project" value="UniProtKB-UniRule"/>
</dbReference>
<dbReference type="UniPathway" id="UPA00241">
    <property type="reaction ID" value="UER00356"/>
</dbReference>
<reference evidence="10 11" key="1">
    <citation type="submission" date="2017-05" db="EMBL/GenBank/DDBJ databases">
        <authorList>
            <person name="Varghese N."/>
            <person name="Submissions S."/>
        </authorList>
    </citation>
    <scope>NUCLEOTIDE SEQUENCE [LARGE SCALE GENOMIC DNA]</scope>
    <source>
        <strain evidence="10 11">DSM 45474</strain>
    </source>
</reference>
<dbReference type="GO" id="GO:0004140">
    <property type="term" value="F:dephospho-CoA kinase activity"/>
    <property type="evidence" value="ECO:0007669"/>
    <property type="project" value="UniProtKB-UniRule"/>
</dbReference>
<dbReference type="CDD" id="cd02022">
    <property type="entry name" value="DPCK"/>
    <property type="match status" value="1"/>
</dbReference>
<dbReference type="PANTHER" id="PTHR10695:SF46">
    <property type="entry name" value="BIFUNCTIONAL COENZYME A SYNTHASE-RELATED"/>
    <property type="match status" value="1"/>
</dbReference>
<evidence type="ECO:0000256" key="9">
    <source>
        <dbReference type="NCBIfam" id="TIGR00152"/>
    </source>
</evidence>
<dbReference type="EC" id="2.7.1.24" evidence="8 9"/>
<evidence type="ECO:0000256" key="3">
    <source>
        <dbReference type="ARBA" id="ARBA00022679"/>
    </source>
</evidence>
<gene>
    <name evidence="8" type="primary">coaE</name>
    <name evidence="10" type="ORF">SAMN06264849_101142</name>
</gene>
<name>A0A521AHI8_9BACL</name>
<dbReference type="SUPFAM" id="SSF52540">
    <property type="entry name" value="P-loop containing nucleoside triphosphate hydrolases"/>
    <property type="match status" value="1"/>
</dbReference>
<keyword evidence="4 8" id="KW-0547">Nucleotide-binding</keyword>